<dbReference type="EMBL" id="JAHYIQ010000011">
    <property type="protein sequence ID" value="KAK1128011.1"/>
    <property type="molecule type" value="Genomic_DNA"/>
</dbReference>
<dbReference type="Proteomes" id="UP001177670">
    <property type="component" value="Unassembled WGS sequence"/>
</dbReference>
<dbReference type="AlphaFoldDB" id="A0AA40FZZ6"/>
<comment type="caution">
    <text evidence="2">The sequence shown here is derived from an EMBL/GenBank/DDBJ whole genome shotgun (WGS) entry which is preliminary data.</text>
</comment>
<evidence type="ECO:0000313" key="2">
    <source>
        <dbReference type="EMBL" id="KAK1128011.1"/>
    </source>
</evidence>
<proteinExistence type="predicted"/>
<keyword evidence="3" id="KW-1185">Reference proteome</keyword>
<feature type="non-terminal residue" evidence="2">
    <location>
        <position position="219"/>
    </location>
</feature>
<feature type="region of interest" description="Disordered" evidence="1">
    <location>
        <begin position="101"/>
        <end position="120"/>
    </location>
</feature>
<evidence type="ECO:0000256" key="1">
    <source>
        <dbReference type="SAM" id="MobiDB-lite"/>
    </source>
</evidence>
<accession>A0AA40FZZ6</accession>
<reference evidence="2" key="1">
    <citation type="submission" date="2021-10" db="EMBL/GenBank/DDBJ databases">
        <title>Melipona bicolor Genome sequencing and assembly.</title>
        <authorList>
            <person name="Araujo N.S."/>
            <person name="Arias M.C."/>
        </authorList>
    </citation>
    <scope>NUCLEOTIDE SEQUENCE</scope>
    <source>
        <strain evidence="2">USP_2M_L1-L4_2017</strain>
        <tissue evidence="2">Whole body</tissue>
    </source>
</reference>
<name>A0AA40FZZ6_9HYME</name>
<organism evidence="2 3">
    <name type="scientific">Melipona bicolor</name>
    <dbReference type="NCBI Taxonomy" id="60889"/>
    <lineage>
        <taxon>Eukaryota</taxon>
        <taxon>Metazoa</taxon>
        <taxon>Ecdysozoa</taxon>
        <taxon>Arthropoda</taxon>
        <taxon>Hexapoda</taxon>
        <taxon>Insecta</taxon>
        <taxon>Pterygota</taxon>
        <taxon>Neoptera</taxon>
        <taxon>Endopterygota</taxon>
        <taxon>Hymenoptera</taxon>
        <taxon>Apocrita</taxon>
        <taxon>Aculeata</taxon>
        <taxon>Apoidea</taxon>
        <taxon>Anthophila</taxon>
        <taxon>Apidae</taxon>
        <taxon>Melipona</taxon>
    </lineage>
</organism>
<protein>
    <submittedName>
        <fullName evidence="2">Uncharacterized protein</fullName>
    </submittedName>
</protein>
<evidence type="ECO:0000313" key="3">
    <source>
        <dbReference type="Proteomes" id="UP001177670"/>
    </source>
</evidence>
<gene>
    <name evidence="2" type="ORF">K0M31_003504</name>
</gene>
<sequence length="219" mass="24315">MVAPATGATHVEPRTLVLEDHIARITDATFLWREKRKFRRSCFRDFRGLNHTVGGSTVYFTFNTTADVTSAEEHQQVTVIGLEKILSPIVKDEVESLTNLPLASTGNNSRTPSTRSDTAISSRIPSPLAGSQEQQATFTPECTIKNTETIEQSETACFNGEVKSRIRCFTQLAVNSSSLIKLRQARLSFTREIDSNISQSKLDVSLVVKNRSPKLLTKQ</sequence>